<dbReference type="InterPro" id="IPR029052">
    <property type="entry name" value="Metallo-depent_PP-like"/>
</dbReference>
<evidence type="ECO:0000313" key="2">
    <source>
        <dbReference type="EMBL" id="AEM38583.1"/>
    </source>
</evidence>
<dbReference type="InParanoid" id="G0ED24"/>
<keyword evidence="3" id="KW-1185">Reference proteome</keyword>
<reference evidence="2 3" key="1">
    <citation type="journal article" date="2011" name="Stand. Genomic Sci.">
        <title>Complete genome sequence of the hyperthermophilic chemolithoautotroph Pyrolobus fumarii type strain (1A).</title>
        <authorList>
            <person name="Anderson I."/>
            <person name="Goker M."/>
            <person name="Nolan M."/>
            <person name="Lucas S."/>
            <person name="Hammon N."/>
            <person name="Deshpande S."/>
            <person name="Cheng J.F."/>
            <person name="Tapia R."/>
            <person name="Han C."/>
            <person name="Goodwin L."/>
            <person name="Pitluck S."/>
            <person name="Huntemann M."/>
            <person name="Liolios K."/>
            <person name="Ivanova N."/>
            <person name="Pagani I."/>
            <person name="Mavromatis K."/>
            <person name="Ovchinikova G."/>
            <person name="Pati A."/>
            <person name="Chen A."/>
            <person name="Palaniappan K."/>
            <person name="Land M."/>
            <person name="Hauser L."/>
            <person name="Brambilla E.M."/>
            <person name="Huber H."/>
            <person name="Yasawong M."/>
            <person name="Rohde M."/>
            <person name="Spring S."/>
            <person name="Abt B."/>
            <person name="Sikorski J."/>
            <person name="Wirth R."/>
            <person name="Detter J.C."/>
            <person name="Woyke T."/>
            <person name="Bristow J."/>
            <person name="Eisen J.A."/>
            <person name="Markowitz V."/>
            <person name="Hugenholtz P."/>
            <person name="Kyrpides N.C."/>
            <person name="Klenk H.P."/>
            <person name="Lapidus A."/>
        </authorList>
    </citation>
    <scope>NUCLEOTIDE SEQUENCE [LARGE SCALE GENOMIC DNA]</scope>
    <source>
        <strain evidence="3">DSM 11204 / 1A</strain>
    </source>
</reference>
<dbReference type="OrthoDB" id="50367at2157"/>
<dbReference type="AlphaFoldDB" id="G0ED24"/>
<dbReference type="CDD" id="cd00838">
    <property type="entry name" value="MPP_superfamily"/>
    <property type="match status" value="1"/>
</dbReference>
<accession>G0ED24</accession>
<dbReference type="GeneID" id="11139182"/>
<dbReference type="Gene3D" id="3.60.21.10">
    <property type="match status" value="1"/>
</dbReference>
<protein>
    <submittedName>
        <fullName evidence="2">Metallophosphoesterase</fullName>
    </submittedName>
</protein>
<feature type="domain" description="Calcineurin-like phosphoesterase" evidence="1">
    <location>
        <begin position="1"/>
        <end position="180"/>
    </location>
</feature>
<dbReference type="Proteomes" id="UP000001037">
    <property type="component" value="Chromosome"/>
</dbReference>
<dbReference type="STRING" id="694429.Pyrfu_0714"/>
<dbReference type="Pfam" id="PF00149">
    <property type="entry name" value="Metallophos"/>
    <property type="match status" value="1"/>
</dbReference>
<dbReference type="KEGG" id="pfm:Pyrfu_0714"/>
<dbReference type="HOGENOM" id="CLU_1207663_0_0_2"/>
<dbReference type="InterPro" id="IPR004843">
    <property type="entry name" value="Calcineurin-like_PHP"/>
</dbReference>
<gene>
    <name evidence="2" type="ordered locus">Pyrfu_0714</name>
</gene>
<proteinExistence type="predicted"/>
<organism evidence="2 3">
    <name type="scientific">Pyrolobus fumarii (strain DSM 11204 / 1A)</name>
    <dbReference type="NCBI Taxonomy" id="694429"/>
    <lineage>
        <taxon>Archaea</taxon>
        <taxon>Thermoproteota</taxon>
        <taxon>Thermoprotei</taxon>
        <taxon>Desulfurococcales</taxon>
        <taxon>Pyrodictiaceae</taxon>
        <taxon>Pyrolobus</taxon>
    </lineage>
</organism>
<dbReference type="EMBL" id="CP002838">
    <property type="protein sequence ID" value="AEM38583.1"/>
    <property type="molecule type" value="Genomic_DNA"/>
</dbReference>
<name>G0ED24_PYRF1</name>
<evidence type="ECO:0000259" key="1">
    <source>
        <dbReference type="Pfam" id="PF00149"/>
    </source>
</evidence>
<dbReference type="RefSeq" id="WP_014026260.1">
    <property type="nucleotide sequence ID" value="NC_015931.1"/>
</dbReference>
<sequence length="234" mass="26340">MKILFISDLHCEAKVFRGVYEGYACEWLLSIIDGVKPDALISAGDWGSLVSFNFFQELRRRVPVVLSVYGNHERMDVLLKSGVLMEEGRVHELNGLRIGGIHGIVSPKGGVKKGVPRRTPSEFLSVARRLAGKLDILVMHEVPYLPEAYPDVRRDIGPLTALKAIEIVRPRLVLGGHMHRGCYTIHEVTRNVLYLRVDSSMAERCYVVLEADSIIVYRDEEFVMKRGISLRASP</sequence>
<dbReference type="GO" id="GO:0016787">
    <property type="term" value="F:hydrolase activity"/>
    <property type="evidence" value="ECO:0007669"/>
    <property type="project" value="InterPro"/>
</dbReference>
<evidence type="ECO:0000313" key="3">
    <source>
        <dbReference type="Proteomes" id="UP000001037"/>
    </source>
</evidence>
<dbReference type="eggNOG" id="arCOG01149">
    <property type="taxonomic scope" value="Archaea"/>
</dbReference>
<dbReference type="SUPFAM" id="SSF56300">
    <property type="entry name" value="Metallo-dependent phosphatases"/>
    <property type="match status" value="1"/>
</dbReference>